<name>A0A6N3GDB6_9ENTR</name>
<gene>
    <name evidence="1" type="ORF">EMLFYP7_03097</name>
</gene>
<evidence type="ECO:0008006" key="2">
    <source>
        <dbReference type="Google" id="ProtNLM"/>
    </source>
</evidence>
<organism evidence="1">
    <name type="scientific">Phytobacter massiliensis</name>
    <dbReference type="NCBI Taxonomy" id="1485952"/>
    <lineage>
        <taxon>Bacteria</taxon>
        <taxon>Pseudomonadati</taxon>
        <taxon>Pseudomonadota</taxon>
        <taxon>Gammaproteobacteria</taxon>
        <taxon>Enterobacterales</taxon>
        <taxon>Enterobacteriaceae</taxon>
        <taxon>Phytobacter</taxon>
    </lineage>
</organism>
<accession>A0A6N3GDB6</accession>
<proteinExistence type="predicted"/>
<protein>
    <recommendedName>
        <fullName evidence="2">DUF488 domain-containing protein</fullName>
    </recommendedName>
</protein>
<reference evidence="1" key="1">
    <citation type="submission" date="2019-11" db="EMBL/GenBank/DDBJ databases">
        <authorList>
            <person name="Feng L."/>
        </authorList>
    </citation>
    <scope>NUCLEOTIDE SEQUENCE</scope>
    <source>
        <strain evidence="1">EMassiliensisLFYP7</strain>
    </source>
</reference>
<dbReference type="RefSeq" id="WP_156566658.1">
    <property type="nucleotide sequence ID" value="NZ_CACRTZ010000033.1"/>
</dbReference>
<dbReference type="EMBL" id="CACRTZ010000033">
    <property type="protein sequence ID" value="VYU61539.1"/>
    <property type="molecule type" value="Genomic_DNA"/>
</dbReference>
<dbReference type="AlphaFoldDB" id="A0A6N3GDB6"/>
<dbReference type="InterPro" id="IPR052552">
    <property type="entry name" value="YeaO-like"/>
</dbReference>
<dbReference type="Pfam" id="PF22752">
    <property type="entry name" value="DUF488-N3i"/>
    <property type="match status" value="1"/>
</dbReference>
<evidence type="ECO:0000313" key="1">
    <source>
        <dbReference type="EMBL" id="VYU61539.1"/>
    </source>
</evidence>
<sequence>MIQCKRLYDAASAGDGYRVLVDRLWPRGVKKDALEYDEWCKTLTPSPALRKDFHSGAIDFAAFREAWLAELAELTEEGERLLGQAKDRPLTLLYGAKDTQHNHAQVLAEWLRGLAIRQ</sequence>
<dbReference type="PANTHER" id="PTHR36849">
    <property type="entry name" value="CYTOPLASMIC PROTEIN-RELATED"/>
    <property type="match status" value="1"/>
</dbReference>
<dbReference type="PANTHER" id="PTHR36849:SF1">
    <property type="entry name" value="CYTOPLASMIC PROTEIN"/>
    <property type="match status" value="1"/>
</dbReference>